<dbReference type="InterPro" id="IPR011763">
    <property type="entry name" value="COA_CT_C"/>
</dbReference>
<protein>
    <submittedName>
        <fullName evidence="3">Acyl-CoA carboxylase subunit beta</fullName>
    </submittedName>
</protein>
<evidence type="ECO:0000259" key="2">
    <source>
        <dbReference type="PROSITE" id="PS50989"/>
    </source>
</evidence>
<dbReference type="GO" id="GO:0004485">
    <property type="term" value="F:methylcrotonoyl-CoA carboxylase activity"/>
    <property type="evidence" value="ECO:0007669"/>
    <property type="project" value="TreeGrafter"/>
</dbReference>
<dbReference type="FunFam" id="3.90.226.10:FF:000030">
    <property type="entry name" value="Acetyl-CoA carboxylase carboxyltransferase subunit"/>
    <property type="match status" value="1"/>
</dbReference>
<organism evidence="3 4">
    <name type="scientific">Gemmata obscuriglobus</name>
    <dbReference type="NCBI Taxonomy" id="114"/>
    <lineage>
        <taxon>Bacteria</taxon>
        <taxon>Pseudomonadati</taxon>
        <taxon>Planctomycetota</taxon>
        <taxon>Planctomycetia</taxon>
        <taxon>Gemmatales</taxon>
        <taxon>Gemmataceae</taxon>
        <taxon>Gemmata</taxon>
    </lineage>
</organism>
<accession>A0A2Z3H3U4</accession>
<evidence type="ECO:0000259" key="1">
    <source>
        <dbReference type="PROSITE" id="PS50980"/>
    </source>
</evidence>
<dbReference type="Gene3D" id="3.90.226.10">
    <property type="entry name" value="2-enoyl-CoA Hydratase, Chain A, domain 1"/>
    <property type="match status" value="2"/>
</dbReference>
<gene>
    <name evidence="3" type="ORF">C1280_16295</name>
</gene>
<feature type="domain" description="CoA carboxyltransferase C-terminal" evidence="2">
    <location>
        <begin position="266"/>
        <end position="512"/>
    </location>
</feature>
<feature type="domain" description="CoA carboxyltransferase N-terminal" evidence="1">
    <location>
        <begin position="7"/>
        <end position="264"/>
    </location>
</feature>
<dbReference type="SUPFAM" id="SSF52096">
    <property type="entry name" value="ClpP/crotonase"/>
    <property type="match status" value="2"/>
</dbReference>
<evidence type="ECO:0000313" key="4">
    <source>
        <dbReference type="Proteomes" id="UP000245802"/>
    </source>
</evidence>
<dbReference type="EMBL" id="CP025958">
    <property type="protein sequence ID" value="AWM38397.1"/>
    <property type="molecule type" value="Genomic_DNA"/>
</dbReference>
<dbReference type="InterPro" id="IPR011762">
    <property type="entry name" value="COA_CT_N"/>
</dbReference>
<dbReference type="Pfam" id="PF01039">
    <property type="entry name" value="Carboxyl_trans"/>
    <property type="match status" value="1"/>
</dbReference>
<dbReference type="Proteomes" id="UP000245802">
    <property type="component" value="Chromosome"/>
</dbReference>
<dbReference type="PROSITE" id="PS50980">
    <property type="entry name" value="COA_CT_NTER"/>
    <property type="match status" value="1"/>
</dbReference>
<dbReference type="OrthoDB" id="9803706at2"/>
<dbReference type="GO" id="GO:1905202">
    <property type="term" value="C:methylcrotonoyl-CoA carboxylase complex"/>
    <property type="evidence" value="ECO:0007669"/>
    <property type="project" value="TreeGrafter"/>
</dbReference>
<dbReference type="GO" id="GO:0006552">
    <property type="term" value="P:L-leucine catabolic process"/>
    <property type="evidence" value="ECO:0007669"/>
    <property type="project" value="TreeGrafter"/>
</dbReference>
<keyword evidence="4" id="KW-1185">Reference proteome</keyword>
<dbReference type="PANTHER" id="PTHR22855">
    <property type="entry name" value="ACETYL, PROPIONYL, PYRUVATE, AND GLUTACONYL CARBOXYLASE-RELATED"/>
    <property type="match status" value="1"/>
</dbReference>
<dbReference type="InterPro" id="IPR029045">
    <property type="entry name" value="ClpP/crotonase-like_dom_sf"/>
</dbReference>
<dbReference type="PROSITE" id="PS50989">
    <property type="entry name" value="COA_CT_CTER"/>
    <property type="match status" value="1"/>
</dbReference>
<reference evidence="3 4" key="1">
    <citation type="submission" date="2018-01" db="EMBL/GenBank/DDBJ databases">
        <title>G. obscuriglobus.</title>
        <authorList>
            <person name="Franke J."/>
            <person name="Blomberg W."/>
            <person name="Selmecki A."/>
        </authorList>
    </citation>
    <scope>NUCLEOTIDE SEQUENCE [LARGE SCALE GENOMIC DNA]</scope>
    <source>
        <strain evidence="3 4">DSM 5831</strain>
    </source>
</reference>
<evidence type="ECO:0000313" key="3">
    <source>
        <dbReference type="EMBL" id="AWM38397.1"/>
    </source>
</evidence>
<sequence length="529" mass="56380">MLRYNSVTMTRAELASDEAAIRLGGGAKAIDRQHEKGRLTARERIAKLLDPGTELFELGLWAGWGLYAEYGGAPAAGVVTGLGTVAGRRVMVIANDATVKAGAFFPMTCKKVLRAQRIATENRLPLVYLVDSAGVFLPLQDEVFPDEDDFGRIFRNNAVISGAGIPQFAAIMGNCVAGGGYLPVLCDVLLMTEGSGLYLAGPALVRAAIGQVVDSEALGGAKMHAAVSGTIDYREPNDPACLERLRRLIGALPPDKTSHSVSAAPGGEDPWEAFTKPEYDVRGLLALLLDEATPFDEYKAEYGQTVVCGWGKLGGQTVGVVANQKTRVKAASGPVQFGGVLYVDSAEKAARFVMDCNQLRVPILFVQNVNGFMVGRESEESGIIKAGAKLVNAISNSVVPKLTLITGGSYGAGNYALCGKAFDPRFIFAWPNAQYAVMGGNQAASTLLDVQVQALKRAGKEPDAAELAALRDRVKADYDKQTDIRYAAARLWVDAIVRPEGTRDALLTALAVVTRYDDGRPFQTGVFQV</sequence>
<dbReference type="AlphaFoldDB" id="A0A2Z3H3U4"/>
<dbReference type="InterPro" id="IPR034733">
    <property type="entry name" value="AcCoA_carboxyl_beta"/>
</dbReference>
<dbReference type="InterPro" id="IPR045190">
    <property type="entry name" value="MCCB/AccD1-like"/>
</dbReference>
<dbReference type="PANTHER" id="PTHR22855:SF13">
    <property type="entry name" value="METHYLCROTONOYL-COA CARBOXYLASE BETA CHAIN, MITOCHONDRIAL"/>
    <property type="match status" value="1"/>
</dbReference>
<name>A0A2Z3H3U4_9BACT</name>
<proteinExistence type="predicted"/>
<dbReference type="KEGG" id="gog:C1280_16295"/>